<reference evidence="2" key="1">
    <citation type="journal article" date="2022" name="bioRxiv">
        <title>Sequencing and chromosome-scale assembly of the giantPleurodeles waltlgenome.</title>
        <authorList>
            <person name="Brown T."/>
            <person name="Elewa A."/>
            <person name="Iarovenko S."/>
            <person name="Subramanian E."/>
            <person name="Araus A.J."/>
            <person name="Petzold A."/>
            <person name="Susuki M."/>
            <person name="Suzuki K.-i.T."/>
            <person name="Hayashi T."/>
            <person name="Toyoda A."/>
            <person name="Oliveira C."/>
            <person name="Osipova E."/>
            <person name="Leigh N.D."/>
            <person name="Simon A."/>
            <person name="Yun M.H."/>
        </authorList>
    </citation>
    <scope>NUCLEOTIDE SEQUENCE</scope>
    <source>
        <strain evidence="2">20211129_DDA</strain>
        <tissue evidence="2">Liver</tissue>
    </source>
</reference>
<evidence type="ECO:0000256" key="1">
    <source>
        <dbReference type="SAM" id="MobiDB-lite"/>
    </source>
</evidence>
<evidence type="ECO:0000313" key="3">
    <source>
        <dbReference type="Proteomes" id="UP001066276"/>
    </source>
</evidence>
<dbReference type="EMBL" id="JANPWB010000005">
    <property type="protein sequence ID" value="KAJ1185354.1"/>
    <property type="molecule type" value="Genomic_DNA"/>
</dbReference>
<gene>
    <name evidence="2" type="ORF">NDU88_002147</name>
</gene>
<proteinExistence type="predicted"/>
<comment type="caution">
    <text evidence="2">The sequence shown here is derived from an EMBL/GenBank/DDBJ whole genome shotgun (WGS) entry which is preliminary data.</text>
</comment>
<sequence length="138" mass="14207">MEALPSRSQAADDQAEVLKVASLFVGAQASGCRESGTADSTSTQSSPSPPASPQLGGPELTPRALMVIEVYMRLLAGLRSRMDGTLAREKGICACGIADSCPGEDRVTLILAGAGAPETTQEHTLTAACRGSGFTHLF</sequence>
<evidence type="ECO:0000313" key="2">
    <source>
        <dbReference type="EMBL" id="KAJ1185354.1"/>
    </source>
</evidence>
<keyword evidence="3" id="KW-1185">Reference proteome</keyword>
<protein>
    <submittedName>
        <fullName evidence="2">Uncharacterized protein</fullName>
    </submittedName>
</protein>
<organism evidence="2 3">
    <name type="scientific">Pleurodeles waltl</name>
    <name type="common">Iberian ribbed newt</name>
    <dbReference type="NCBI Taxonomy" id="8319"/>
    <lineage>
        <taxon>Eukaryota</taxon>
        <taxon>Metazoa</taxon>
        <taxon>Chordata</taxon>
        <taxon>Craniata</taxon>
        <taxon>Vertebrata</taxon>
        <taxon>Euteleostomi</taxon>
        <taxon>Amphibia</taxon>
        <taxon>Batrachia</taxon>
        <taxon>Caudata</taxon>
        <taxon>Salamandroidea</taxon>
        <taxon>Salamandridae</taxon>
        <taxon>Pleurodelinae</taxon>
        <taxon>Pleurodeles</taxon>
    </lineage>
</organism>
<name>A0AAV7UAE6_PLEWA</name>
<accession>A0AAV7UAE6</accession>
<dbReference type="AlphaFoldDB" id="A0AAV7UAE6"/>
<feature type="region of interest" description="Disordered" evidence="1">
    <location>
        <begin position="32"/>
        <end position="59"/>
    </location>
</feature>
<dbReference type="Proteomes" id="UP001066276">
    <property type="component" value="Chromosome 3_1"/>
</dbReference>